<feature type="binding site" evidence="6">
    <location>
        <position position="34"/>
    </location>
    <ligand>
        <name>Na(+)</name>
        <dbReference type="ChEBI" id="CHEBI:29101"/>
        <label>1</label>
    </ligand>
</feature>
<dbReference type="EMBL" id="JAIZAY010000004">
    <property type="protein sequence ID" value="KAJ8043609.1"/>
    <property type="molecule type" value="Genomic_DNA"/>
</dbReference>
<name>A0A9Q1CFL7_HOLLE</name>
<keyword evidence="5 9" id="KW-0472">Membrane</keyword>
<dbReference type="InterPro" id="IPR000175">
    <property type="entry name" value="Na/ntran_symport"/>
</dbReference>
<dbReference type="PANTHER" id="PTHR11616:SF303">
    <property type="entry name" value="SODIUM- AND CHLORIDE-DEPENDENT GABA TRANSPORTER INE"/>
    <property type="match status" value="1"/>
</dbReference>
<dbReference type="PRINTS" id="PR00176">
    <property type="entry name" value="NANEUSMPORT"/>
</dbReference>
<dbReference type="NCBIfam" id="NF037979">
    <property type="entry name" value="Na_transp"/>
    <property type="match status" value="1"/>
</dbReference>
<sequence>MMGTSYLEPRKRERWDKKIHFILVCIGYAVGLGNIWRFPYLCFKSGGGAFLIPYFIMLIVCGIPLLLMEFAVGQFVRYGPVGAFAKICPIFKGVGVATVTMTFLLTTYYNVIIAWAIFYLFSSFRSELPWASCNNTWNTPNCFSQENYDLLEEGEVPPNHTVSASQEFFDHRVIGITDGIEDMGSMRWELFGCLVLAWVAVYLCLFKGVKSSGRVVYFTALFPYLFLSILLITGLTLPGAWKGIKFLLIPKWEQLLSAKVWEAAAAQNFNSIGIAFGSMIAFASFNDFHNKSMVRDTLGICIVNSFTSIFASFVVFSVLGYIAEIQGAPSIDKVVESGPGLVFIVYPAAFPTMPIPQLWSILFFVMLVCLGIDSEFAMVEVVVTTIDDTFPSLRRFYFDRREVLVAYVCLFTFCCGIPNIMEGGIYFFQIMDWYTAVVSLGFVAVFEAVSIGWLYDARRLSRNVQQMTGRKANLYFVICWFVIAPILISAILIFSIIDYKVVDYDGYVYPPWAEVLGWFFAMVSIICIPLGAIHAMVTSKGSFTERLQYCIRTTINDEEHAAQFMTSAADDHILPELPNYKEAMLN</sequence>
<feature type="binding site" evidence="6">
    <location>
        <position position="271"/>
    </location>
    <ligand>
        <name>Na(+)</name>
        <dbReference type="ChEBI" id="CHEBI:29101"/>
        <label>1</label>
    </ligand>
</feature>
<keyword evidence="4 9" id="KW-1133">Transmembrane helix</keyword>
<proteinExistence type="inferred from homology"/>
<reference evidence="10" key="1">
    <citation type="submission" date="2021-10" db="EMBL/GenBank/DDBJ databases">
        <title>Tropical sea cucumber genome reveals ecological adaptation and Cuvierian tubules defense mechanism.</title>
        <authorList>
            <person name="Chen T."/>
        </authorList>
    </citation>
    <scope>NUCLEOTIDE SEQUENCE</scope>
    <source>
        <strain evidence="10">Nanhai2018</strain>
        <tissue evidence="10">Muscle</tissue>
    </source>
</reference>
<dbReference type="GO" id="GO:0005886">
    <property type="term" value="C:plasma membrane"/>
    <property type="evidence" value="ECO:0007669"/>
    <property type="project" value="TreeGrafter"/>
</dbReference>
<evidence type="ECO:0000256" key="5">
    <source>
        <dbReference type="ARBA" id="ARBA00023136"/>
    </source>
</evidence>
<keyword evidence="3 8" id="KW-0812">Transmembrane</keyword>
<evidence type="ECO:0000256" key="6">
    <source>
        <dbReference type="PIRSR" id="PIRSR600175-1"/>
    </source>
</evidence>
<feature type="binding site" evidence="6">
    <location>
        <position position="374"/>
    </location>
    <ligand>
        <name>Na(+)</name>
        <dbReference type="ChEBI" id="CHEBI:29101"/>
        <label>1</label>
    </ligand>
</feature>
<evidence type="ECO:0000313" key="11">
    <source>
        <dbReference type="Proteomes" id="UP001152320"/>
    </source>
</evidence>
<feature type="transmembrane region" description="Helical" evidence="9">
    <location>
        <begin position="297"/>
        <end position="323"/>
    </location>
</feature>
<evidence type="ECO:0000256" key="8">
    <source>
        <dbReference type="RuleBase" id="RU003732"/>
    </source>
</evidence>
<evidence type="ECO:0000256" key="1">
    <source>
        <dbReference type="ARBA" id="ARBA00004141"/>
    </source>
</evidence>
<feature type="transmembrane region" description="Helical" evidence="9">
    <location>
        <begin position="517"/>
        <end position="537"/>
    </location>
</feature>
<feature type="transmembrane region" description="Helical" evidence="9">
    <location>
        <begin position="404"/>
        <end position="421"/>
    </location>
</feature>
<feature type="transmembrane region" description="Helical" evidence="9">
    <location>
        <begin position="188"/>
        <end position="209"/>
    </location>
</feature>
<dbReference type="PANTHER" id="PTHR11616">
    <property type="entry name" value="SODIUM/CHLORIDE DEPENDENT TRANSPORTER"/>
    <property type="match status" value="1"/>
</dbReference>
<dbReference type="OrthoDB" id="6581954at2759"/>
<dbReference type="PROSITE" id="PS00610">
    <property type="entry name" value="NA_NEUROTRAN_SYMP_1"/>
    <property type="match status" value="1"/>
</dbReference>
<keyword evidence="6" id="KW-0479">Metal-binding</keyword>
<feature type="transmembrane region" description="Helical" evidence="9">
    <location>
        <begin position="93"/>
        <end position="121"/>
    </location>
</feature>
<accession>A0A9Q1CFL7</accession>
<dbReference type="InterPro" id="IPR037272">
    <property type="entry name" value="SNS_sf"/>
</dbReference>
<feature type="transmembrane region" description="Helical" evidence="9">
    <location>
        <begin position="264"/>
        <end position="285"/>
    </location>
</feature>
<evidence type="ECO:0000256" key="7">
    <source>
        <dbReference type="PIRSR" id="PIRSR600175-2"/>
    </source>
</evidence>
<evidence type="ECO:0000256" key="3">
    <source>
        <dbReference type="ARBA" id="ARBA00022692"/>
    </source>
</evidence>
<keyword evidence="7" id="KW-1015">Disulfide bond</keyword>
<feature type="transmembrane region" description="Helical" evidence="9">
    <location>
        <begin position="221"/>
        <end position="244"/>
    </location>
</feature>
<feature type="binding site" evidence="6">
    <location>
        <position position="304"/>
    </location>
    <ligand>
        <name>Na(+)</name>
        <dbReference type="ChEBI" id="CHEBI:29101"/>
        <label>1</label>
    </ligand>
</feature>
<evidence type="ECO:0000256" key="4">
    <source>
        <dbReference type="ARBA" id="ARBA00022989"/>
    </source>
</evidence>
<keyword evidence="11" id="KW-1185">Reference proteome</keyword>
<comment type="similarity">
    <text evidence="8">Belongs to the sodium:neurotransmitter symporter (SNF) (TC 2.A.22) family.</text>
</comment>
<feature type="transmembrane region" description="Helical" evidence="9">
    <location>
        <begin position="21"/>
        <end position="39"/>
    </location>
</feature>
<feature type="disulfide bond" evidence="7">
    <location>
        <begin position="133"/>
        <end position="142"/>
    </location>
</feature>
<keyword evidence="8" id="KW-0769">Symport</keyword>
<feature type="binding site" evidence="6">
    <location>
        <position position="29"/>
    </location>
    <ligand>
        <name>Na(+)</name>
        <dbReference type="ChEBI" id="CHEBI:29101"/>
        <label>1</label>
    </ligand>
</feature>
<feature type="transmembrane region" description="Helical" evidence="9">
    <location>
        <begin position="51"/>
        <end position="72"/>
    </location>
</feature>
<feature type="binding site" evidence="6">
    <location>
        <position position="30"/>
    </location>
    <ligand>
        <name>Na(+)</name>
        <dbReference type="ChEBI" id="CHEBI:29101"/>
        <label>1</label>
    </ligand>
</feature>
<dbReference type="SUPFAM" id="SSF161070">
    <property type="entry name" value="SNF-like"/>
    <property type="match status" value="1"/>
</dbReference>
<comment type="caution">
    <text evidence="10">The sequence shown here is derived from an EMBL/GenBank/DDBJ whole genome shotgun (WGS) entry which is preliminary data.</text>
</comment>
<dbReference type="Proteomes" id="UP001152320">
    <property type="component" value="Chromosome 4"/>
</dbReference>
<organism evidence="10 11">
    <name type="scientific">Holothuria leucospilota</name>
    <name type="common">Black long sea cucumber</name>
    <name type="synonym">Mertensiothuria leucospilota</name>
    <dbReference type="NCBI Taxonomy" id="206669"/>
    <lineage>
        <taxon>Eukaryota</taxon>
        <taxon>Metazoa</taxon>
        <taxon>Echinodermata</taxon>
        <taxon>Eleutherozoa</taxon>
        <taxon>Echinozoa</taxon>
        <taxon>Holothuroidea</taxon>
        <taxon>Aspidochirotacea</taxon>
        <taxon>Aspidochirotida</taxon>
        <taxon>Holothuriidae</taxon>
        <taxon>Holothuria</taxon>
    </lineage>
</organism>
<evidence type="ECO:0000256" key="2">
    <source>
        <dbReference type="ARBA" id="ARBA00022448"/>
    </source>
</evidence>
<keyword evidence="2 8" id="KW-0813">Transport</keyword>
<feature type="binding site" evidence="6">
    <location>
        <position position="373"/>
    </location>
    <ligand>
        <name>Na(+)</name>
        <dbReference type="ChEBI" id="CHEBI:29101"/>
        <label>1</label>
    </ligand>
</feature>
<feature type="transmembrane region" description="Helical" evidence="9">
    <location>
        <begin position="474"/>
        <end position="497"/>
    </location>
</feature>
<feature type="transmembrane region" description="Helical" evidence="9">
    <location>
        <begin position="358"/>
        <end position="383"/>
    </location>
</feature>
<evidence type="ECO:0000256" key="9">
    <source>
        <dbReference type="SAM" id="Phobius"/>
    </source>
</evidence>
<dbReference type="Pfam" id="PF00209">
    <property type="entry name" value="SNF"/>
    <property type="match status" value="1"/>
</dbReference>
<gene>
    <name evidence="10" type="ORF">HOLleu_10786</name>
</gene>
<feature type="binding site" evidence="6">
    <location>
        <position position="370"/>
    </location>
    <ligand>
        <name>Na(+)</name>
        <dbReference type="ChEBI" id="CHEBI:29101"/>
        <label>1</label>
    </ligand>
</feature>
<comment type="subcellular location">
    <subcellularLocation>
        <location evidence="1">Membrane</location>
        <topology evidence="1">Multi-pass membrane protein</topology>
    </subcellularLocation>
</comment>
<dbReference type="GO" id="GO:0005283">
    <property type="term" value="F:amino acid:sodium symporter activity"/>
    <property type="evidence" value="ECO:0007669"/>
    <property type="project" value="TreeGrafter"/>
</dbReference>
<keyword evidence="6" id="KW-0915">Sodium</keyword>
<dbReference type="PROSITE" id="PS50267">
    <property type="entry name" value="NA_NEUROTRAN_SYMP_3"/>
    <property type="match status" value="1"/>
</dbReference>
<protein>
    <recommendedName>
        <fullName evidence="8">Transporter</fullName>
    </recommendedName>
</protein>
<dbReference type="GO" id="GO:0089718">
    <property type="term" value="P:amino acid import across plasma membrane"/>
    <property type="evidence" value="ECO:0007669"/>
    <property type="project" value="TreeGrafter"/>
</dbReference>
<feature type="binding site" evidence="6">
    <location>
        <position position="27"/>
    </location>
    <ligand>
        <name>Na(+)</name>
        <dbReference type="ChEBI" id="CHEBI:29101"/>
        <label>1</label>
    </ligand>
</feature>
<feature type="transmembrane region" description="Helical" evidence="9">
    <location>
        <begin position="433"/>
        <end position="454"/>
    </location>
</feature>
<dbReference type="GO" id="GO:0046872">
    <property type="term" value="F:metal ion binding"/>
    <property type="evidence" value="ECO:0007669"/>
    <property type="project" value="UniProtKB-KW"/>
</dbReference>
<dbReference type="AlphaFoldDB" id="A0A9Q1CFL7"/>
<evidence type="ECO:0000313" key="10">
    <source>
        <dbReference type="EMBL" id="KAJ8043609.1"/>
    </source>
</evidence>